<dbReference type="InterPro" id="IPR012337">
    <property type="entry name" value="RNaseH-like_sf"/>
</dbReference>
<dbReference type="RefSeq" id="WP_090378212.1">
    <property type="nucleotide sequence ID" value="NZ_CP156749.1"/>
</dbReference>
<dbReference type="OrthoDB" id="256590at2"/>
<dbReference type="InterPro" id="IPR033390">
    <property type="entry name" value="Rv2179c-like"/>
</dbReference>
<keyword evidence="3" id="KW-1185">Reference proteome</keyword>
<organism evidence="2 3">
    <name type="scientific">Pseudomonas anguilliseptica</name>
    <dbReference type="NCBI Taxonomy" id="53406"/>
    <lineage>
        <taxon>Bacteria</taxon>
        <taxon>Pseudomonadati</taxon>
        <taxon>Pseudomonadota</taxon>
        <taxon>Gammaproteobacteria</taxon>
        <taxon>Pseudomonadales</taxon>
        <taxon>Pseudomonadaceae</taxon>
        <taxon>Pseudomonas</taxon>
    </lineage>
</organism>
<dbReference type="SUPFAM" id="SSF53098">
    <property type="entry name" value="Ribonuclease H-like"/>
    <property type="match status" value="1"/>
</dbReference>
<dbReference type="Pfam" id="PF16473">
    <property type="entry name" value="Rv2179c-like"/>
    <property type="match status" value="1"/>
</dbReference>
<evidence type="ECO:0000259" key="1">
    <source>
        <dbReference type="Pfam" id="PF16473"/>
    </source>
</evidence>
<evidence type="ECO:0000313" key="2">
    <source>
        <dbReference type="EMBL" id="SEC72239.1"/>
    </source>
</evidence>
<dbReference type="EMBL" id="FNSC01000001">
    <property type="protein sequence ID" value="SEC72239.1"/>
    <property type="molecule type" value="Genomic_DNA"/>
</dbReference>
<feature type="domain" description="3'-5' exoribonuclease Rv2179c-like" evidence="1">
    <location>
        <begin position="6"/>
        <end position="173"/>
    </location>
</feature>
<reference evidence="3" key="1">
    <citation type="submission" date="2016-10" db="EMBL/GenBank/DDBJ databases">
        <authorList>
            <person name="Varghese N."/>
            <person name="Submissions S."/>
        </authorList>
    </citation>
    <scope>NUCLEOTIDE SEQUENCE [LARGE SCALE GENOMIC DNA]</scope>
    <source>
        <strain evidence="3">DSM 12111</strain>
    </source>
</reference>
<dbReference type="InterPro" id="IPR036397">
    <property type="entry name" value="RNaseH_sf"/>
</dbReference>
<dbReference type="AlphaFoldDB" id="A0A1H4UTY6"/>
<protein>
    <recommendedName>
        <fullName evidence="1">3'-5' exoribonuclease Rv2179c-like domain-containing protein</fullName>
    </recommendedName>
</protein>
<evidence type="ECO:0000313" key="3">
    <source>
        <dbReference type="Proteomes" id="UP000242849"/>
    </source>
</evidence>
<dbReference type="STRING" id="53406.SAMN05421553_1334"/>
<gene>
    <name evidence="2" type="ORF">SAMN05421553_1334</name>
</gene>
<sequence>MINATHYVLDLETMGKGPHAAIVAIGCVRIEQGAITGSVYRRVSLETSLLAGLQVDASTIEWWLQQDEAAREEIHKPGAIRLESALAQLAEFMGCNHLHKPNPKALLWGNGSSFDNVIVGNAFDACGIQRPWMFWNDRDLRTLLALYPEAKALPFEGTKHHALDDAMHEAKQLLMALNLHQTLQVGALV</sequence>
<proteinExistence type="predicted"/>
<dbReference type="GO" id="GO:0003676">
    <property type="term" value="F:nucleic acid binding"/>
    <property type="evidence" value="ECO:0007669"/>
    <property type="project" value="InterPro"/>
</dbReference>
<dbReference type="Gene3D" id="3.30.420.10">
    <property type="entry name" value="Ribonuclease H-like superfamily/Ribonuclease H"/>
    <property type="match status" value="1"/>
</dbReference>
<accession>A0A1H4UTY6</accession>
<dbReference type="Proteomes" id="UP000242849">
    <property type="component" value="Unassembled WGS sequence"/>
</dbReference>
<name>A0A1H4UTY6_PSEAG</name>